<keyword evidence="2" id="KW-1185">Reference proteome</keyword>
<name>A0A858RFE0_9BACT</name>
<dbReference type="AlphaFoldDB" id="A0A858RFE0"/>
<dbReference type="EMBL" id="CP051774">
    <property type="protein sequence ID" value="QJE95435.1"/>
    <property type="molecule type" value="Genomic_DNA"/>
</dbReference>
<protein>
    <submittedName>
        <fullName evidence="1">Uncharacterized protein</fullName>
    </submittedName>
</protein>
<reference evidence="1 2" key="1">
    <citation type="submission" date="2020-04" db="EMBL/GenBank/DDBJ databases">
        <title>Luteolibacter sp. G-1-1-1 isolated from soil.</title>
        <authorList>
            <person name="Dahal R.H."/>
        </authorList>
    </citation>
    <scope>NUCLEOTIDE SEQUENCE [LARGE SCALE GENOMIC DNA]</scope>
    <source>
        <strain evidence="1 2">G-1-1-1</strain>
    </source>
</reference>
<evidence type="ECO:0000313" key="2">
    <source>
        <dbReference type="Proteomes" id="UP000501812"/>
    </source>
</evidence>
<sequence length="452" mass="50556">MTVHSLVQAGRELSAWRETEQDEDPEARIEAAAKNLPANADLRAIIEAAIWDPEQDLPEKAAAAMRAWLERDAMAAVHWISAFQREYQSELFDDKLKRYLKAGGTRRLQEFIDAEPRIRDYLIGCASSSFGQDGGNSILLLAASLKSPQDRLDLIKGSYRRGESLAGNLATVRSLLDEGAAMEFLRYLVDPDHAGLLGEVQRAGFPESAVRRFEEDCSKERWGKGGVNRNNIDVMLNNPNRLGQPATWDSLVRSATWNSHAPRTNADFLIIVDGPIGLENVNVSSASGSIDFPRDQLSPEPVEGSEIPQELLAEIGNQRLLLEQGRLSLVEMVAWLKKVGTADEEMDRRATVIALDTGMDSDPVAALSWLKECRTDWRDLMGTVGWQRLPPEVLIGLSPEVWEKGSSFDRDLQLRCLQWLKSDPQAYLETVDRLSTGFAKDRLFRLGKEREE</sequence>
<dbReference type="Proteomes" id="UP000501812">
    <property type="component" value="Chromosome"/>
</dbReference>
<accession>A0A858RFE0</accession>
<organism evidence="1 2">
    <name type="scientific">Luteolibacter luteus</name>
    <dbReference type="NCBI Taxonomy" id="2728835"/>
    <lineage>
        <taxon>Bacteria</taxon>
        <taxon>Pseudomonadati</taxon>
        <taxon>Verrucomicrobiota</taxon>
        <taxon>Verrucomicrobiia</taxon>
        <taxon>Verrucomicrobiales</taxon>
        <taxon>Verrucomicrobiaceae</taxon>
        <taxon>Luteolibacter</taxon>
    </lineage>
</organism>
<evidence type="ECO:0000313" key="1">
    <source>
        <dbReference type="EMBL" id="QJE95435.1"/>
    </source>
</evidence>
<proteinExistence type="predicted"/>
<dbReference type="RefSeq" id="WP_169453749.1">
    <property type="nucleotide sequence ID" value="NZ_CP051774.1"/>
</dbReference>
<dbReference type="KEGG" id="luo:HHL09_06455"/>
<gene>
    <name evidence="1" type="ORF">HHL09_06455</name>
</gene>